<keyword evidence="1" id="KW-0805">Transcription regulation</keyword>
<evidence type="ECO:0000313" key="3">
    <source>
        <dbReference type="EMBL" id="PNY00868.1"/>
    </source>
</evidence>
<keyword evidence="1" id="KW-0804">Transcription</keyword>
<dbReference type="GO" id="GO:0003680">
    <property type="term" value="F:minor groove of adenine-thymine-rich DNA binding"/>
    <property type="evidence" value="ECO:0007669"/>
    <property type="project" value="UniProtKB-UniRule"/>
</dbReference>
<keyword evidence="1" id="KW-0539">Nucleus</keyword>
<dbReference type="PANTHER" id="PTHR31500:SF117">
    <property type="entry name" value="AT-HOOK MOTIF NUCLEAR-LOCALIZED PROTEIN 2"/>
    <property type="match status" value="1"/>
</dbReference>
<organism evidence="3 4">
    <name type="scientific">Trifolium pratense</name>
    <name type="common">Red clover</name>
    <dbReference type="NCBI Taxonomy" id="57577"/>
    <lineage>
        <taxon>Eukaryota</taxon>
        <taxon>Viridiplantae</taxon>
        <taxon>Streptophyta</taxon>
        <taxon>Embryophyta</taxon>
        <taxon>Tracheophyta</taxon>
        <taxon>Spermatophyta</taxon>
        <taxon>Magnoliopsida</taxon>
        <taxon>eudicotyledons</taxon>
        <taxon>Gunneridae</taxon>
        <taxon>Pentapetalae</taxon>
        <taxon>rosids</taxon>
        <taxon>fabids</taxon>
        <taxon>Fabales</taxon>
        <taxon>Fabaceae</taxon>
        <taxon>Papilionoideae</taxon>
        <taxon>50 kb inversion clade</taxon>
        <taxon>NPAAA clade</taxon>
        <taxon>Hologalegina</taxon>
        <taxon>IRL clade</taxon>
        <taxon>Trifolieae</taxon>
        <taxon>Trifolium</taxon>
    </lineage>
</organism>
<reference evidence="3 4" key="1">
    <citation type="journal article" date="2014" name="Am. J. Bot.">
        <title>Genome assembly and annotation for red clover (Trifolium pratense; Fabaceae).</title>
        <authorList>
            <person name="Istvanek J."/>
            <person name="Jaros M."/>
            <person name="Krenek A."/>
            <person name="Repkova J."/>
        </authorList>
    </citation>
    <scope>NUCLEOTIDE SEQUENCE [LARGE SCALE GENOMIC DNA]</scope>
    <source>
        <strain evidence="4">cv. Tatra</strain>
        <tissue evidence="3">Young leaves</tissue>
    </source>
</reference>
<dbReference type="AlphaFoldDB" id="A0A2K3NCT7"/>
<evidence type="ECO:0000256" key="1">
    <source>
        <dbReference type="RuleBase" id="RU367031"/>
    </source>
</evidence>
<comment type="function">
    <text evidence="1">Transcription factor that specifically binds AT-rich DNA sequences related to the nuclear matrix attachment regions (MARs).</text>
</comment>
<proteinExistence type="predicted"/>
<gene>
    <name evidence="3" type="ORF">L195_g024155</name>
</gene>
<dbReference type="Proteomes" id="UP000236291">
    <property type="component" value="Unassembled WGS sequence"/>
</dbReference>
<sequence length="183" mass="20109">MTCFRILPAKFSFLRYNSARYALSLDMALFQAAHFVGRVLLARILNMSPNPISLSLSADFCVTFTIYPVLQAIFELLSLTGYFLPSNAGIYRRSGAVTVSLAFPDGRTIWGQLAGPLVAAGPVQRRTSEINQSQEMSPSVSIADRRTAISRSRSPTTAPLLSHTITASQFRFILLCAVLNFLI</sequence>
<comment type="caution">
    <text evidence="3">The sequence shown here is derived from an EMBL/GenBank/DDBJ whole genome shotgun (WGS) entry which is preliminary data.</text>
</comment>
<accession>A0A2K3NCT7</accession>
<keyword evidence="2" id="KW-1133">Transmembrane helix</keyword>
<keyword evidence="1" id="KW-0238">DNA-binding</keyword>
<evidence type="ECO:0000256" key="2">
    <source>
        <dbReference type="SAM" id="Phobius"/>
    </source>
</evidence>
<dbReference type="STRING" id="57577.A0A2K3NCT7"/>
<feature type="transmembrane region" description="Helical" evidence="2">
    <location>
        <begin position="21"/>
        <end position="45"/>
    </location>
</feature>
<dbReference type="GO" id="GO:0005634">
    <property type="term" value="C:nucleus"/>
    <property type="evidence" value="ECO:0007669"/>
    <property type="project" value="UniProtKB-SubCell"/>
</dbReference>
<dbReference type="PANTHER" id="PTHR31500">
    <property type="entry name" value="AT-HOOK MOTIF NUCLEAR-LOCALIZED PROTEIN 9"/>
    <property type="match status" value="1"/>
</dbReference>
<dbReference type="SUPFAM" id="SSF117856">
    <property type="entry name" value="AF0104/ALDC/Ptd012-like"/>
    <property type="match status" value="1"/>
</dbReference>
<keyword evidence="2" id="KW-0472">Membrane</keyword>
<dbReference type="EMBL" id="ASHM01019436">
    <property type="protein sequence ID" value="PNY00868.1"/>
    <property type="molecule type" value="Genomic_DNA"/>
</dbReference>
<feature type="transmembrane region" description="Helical" evidence="2">
    <location>
        <begin position="65"/>
        <end position="84"/>
    </location>
</feature>
<reference evidence="3 4" key="2">
    <citation type="journal article" date="2017" name="Front. Plant Sci.">
        <title>Gene Classification and Mining of Molecular Markers Useful in Red Clover (Trifolium pratense) Breeding.</title>
        <authorList>
            <person name="Istvanek J."/>
            <person name="Dluhosova J."/>
            <person name="Dluhos P."/>
            <person name="Patkova L."/>
            <person name="Nedelnik J."/>
            <person name="Repkova J."/>
        </authorList>
    </citation>
    <scope>NUCLEOTIDE SEQUENCE [LARGE SCALE GENOMIC DNA]</scope>
    <source>
        <strain evidence="4">cv. Tatra</strain>
        <tissue evidence="3">Young leaves</tissue>
    </source>
</reference>
<protein>
    <recommendedName>
        <fullName evidence="1">AT-hook motif nuclear-localized protein</fullName>
    </recommendedName>
</protein>
<dbReference type="InterPro" id="IPR039605">
    <property type="entry name" value="AHL"/>
</dbReference>
<comment type="domain">
    <text evidence="1">The PPC domain mediates interactions between AHL proteins.</text>
</comment>
<evidence type="ECO:0000313" key="4">
    <source>
        <dbReference type="Proteomes" id="UP000236291"/>
    </source>
</evidence>
<keyword evidence="2" id="KW-0812">Transmembrane</keyword>
<name>A0A2K3NCT7_TRIPR</name>
<comment type="subcellular location">
    <subcellularLocation>
        <location evidence="1">Nucleus</location>
    </subcellularLocation>
</comment>